<reference evidence="1 2" key="1">
    <citation type="submission" date="2024-03" db="EMBL/GenBank/DDBJ databases">
        <title>The Acrasis kona genome and developmental transcriptomes reveal deep origins of eukaryotic multicellular pathways.</title>
        <authorList>
            <person name="Sheikh S."/>
            <person name="Fu C.-J."/>
            <person name="Brown M.W."/>
            <person name="Baldauf S.L."/>
        </authorList>
    </citation>
    <scope>NUCLEOTIDE SEQUENCE [LARGE SCALE GENOMIC DNA]</scope>
    <source>
        <strain evidence="1 2">ATCC MYA-3509</strain>
    </source>
</reference>
<keyword evidence="2" id="KW-1185">Reference proteome</keyword>
<protein>
    <recommendedName>
        <fullName evidence="3">Late embryogenesis abundant protein LEA-2 subgroup domain-containing protein</fullName>
    </recommendedName>
</protein>
<organism evidence="1 2">
    <name type="scientific">Acrasis kona</name>
    <dbReference type="NCBI Taxonomy" id="1008807"/>
    <lineage>
        <taxon>Eukaryota</taxon>
        <taxon>Discoba</taxon>
        <taxon>Heterolobosea</taxon>
        <taxon>Tetramitia</taxon>
        <taxon>Eutetramitia</taxon>
        <taxon>Acrasidae</taxon>
        <taxon>Acrasis</taxon>
    </lineage>
</organism>
<accession>A0AAW2YQM7</accession>
<evidence type="ECO:0000313" key="2">
    <source>
        <dbReference type="Proteomes" id="UP001431209"/>
    </source>
</evidence>
<evidence type="ECO:0008006" key="3">
    <source>
        <dbReference type="Google" id="ProtNLM"/>
    </source>
</evidence>
<evidence type="ECO:0000313" key="1">
    <source>
        <dbReference type="EMBL" id="KAL0478432.1"/>
    </source>
</evidence>
<dbReference type="AlphaFoldDB" id="A0AAW2YQM7"/>
<name>A0AAW2YQM7_9EUKA</name>
<proteinExistence type="predicted"/>
<dbReference type="EMBL" id="JAOPGA020000386">
    <property type="protein sequence ID" value="KAL0478432.1"/>
    <property type="molecule type" value="Genomic_DNA"/>
</dbReference>
<sequence>MPTTLTKIRSISLDLVTSTLKLNFVAHMDLTVYNPNRYSVGLSDLNMEVYYWDSKCLVNDTVPEKPREGCYGIDMGNVKYSEKITFPGHSNTTGRDLVLSLYGIGTKPTDWAKLTRDCSILGGSQITLQFIGNTSIYVGVLKVPMLVPISFAEKIYCSK</sequence>
<dbReference type="Proteomes" id="UP001431209">
    <property type="component" value="Unassembled WGS sequence"/>
</dbReference>
<gene>
    <name evidence="1" type="ORF">AKO1_000149</name>
</gene>
<comment type="caution">
    <text evidence="1">The sequence shown here is derived from an EMBL/GenBank/DDBJ whole genome shotgun (WGS) entry which is preliminary data.</text>
</comment>